<dbReference type="InterPro" id="IPR019265">
    <property type="entry name" value="RTRAF"/>
</dbReference>
<evidence type="ECO:0000313" key="2">
    <source>
        <dbReference type="Proteomes" id="UP000280834"/>
    </source>
</evidence>
<dbReference type="AlphaFoldDB" id="A0A0R3Q3M9"/>
<gene>
    <name evidence="1" type="ORF">BTMF_LOCUS261</name>
</gene>
<evidence type="ECO:0000313" key="1">
    <source>
        <dbReference type="EMBL" id="VDO07169.1"/>
    </source>
</evidence>
<dbReference type="STRING" id="42155.A0A0R3Q3M9"/>
<dbReference type="Proteomes" id="UP000280834">
    <property type="component" value="Unassembled WGS sequence"/>
</dbReference>
<dbReference type="Pfam" id="PF10036">
    <property type="entry name" value="RLL"/>
    <property type="match status" value="1"/>
</dbReference>
<name>A0A0R3Q3M9_9BILA</name>
<reference evidence="1 2" key="2">
    <citation type="submission" date="2018-11" db="EMBL/GenBank/DDBJ databases">
        <authorList>
            <consortium name="Pathogen Informatics"/>
        </authorList>
    </citation>
    <scope>NUCLEOTIDE SEQUENCE [LARGE SCALE GENOMIC DNA]</scope>
</reference>
<protein>
    <submittedName>
        <fullName evidence="3">Flavodoxin-like domain-containing protein</fullName>
    </submittedName>
</protein>
<accession>A0A0R3Q3M9</accession>
<reference evidence="3" key="1">
    <citation type="submission" date="2017-02" db="UniProtKB">
        <authorList>
            <consortium name="WormBaseParasite"/>
        </authorList>
    </citation>
    <scope>IDENTIFICATION</scope>
</reference>
<dbReference type="EMBL" id="UZAG01000111">
    <property type="protein sequence ID" value="VDO07169.1"/>
    <property type="molecule type" value="Genomic_DNA"/>
</dbReference>
<sequence length="73" mass="8831">MSQKKLLLLGYPASTVDYENFEQLQELVLFLEHQHIRLYKIEDRDGLQSSDVEVWNKSYSKVFPFFRFKLFIN</sequence>
<dbReference type="WBParaSite" id="BTMF_0000089701-mRNA-1">
    <property type="protein sequence ID" value="BTMF_0000089701-mRNA-1"/>
    <property type="gene ID" value="BTMF_0000089701"/>
</dbReference>
<organism evidence="3">
    <name type="scientific">Brugia timori</name>
    <dbReference type="NCBI Taxonomy" id="42155"/>
    <lineage>
        <taxon>Eukaryota</taxon>
        <taxon>Metazoa</taxon>
        <taxon>Ecdysozoa</taxon>
        <taxon>Nematoda</taxon>
        <taxon>Chromadorea</taxon>
        <taxon>Rhabditida</taxon>
        <taxon>Spirurina</taxon>
        <taxon>Spiruromorpha</taxon>
        <taxon>Filarioidea</taxon>
        <taxon>Onchocercidae</taxon>
        <taxon>Brugia</taxon>
    </lineage>
</organism>
<proteinExistence type="predicted"/>
<evidence type="ECO:0000313" key="3">
    <source>
        <dbReference type="WBParaSite" id="BTMF_0000089701-mRNA-1"/>
    </source>
</evidence>
<keyword evidence="2" id="KW-1185">Reference proteome</keyword>